<keyword evidence="2" id="KW-1133">Transmembrane helix</keyword>
<sequence length="264" mass="27400">MHTGPQHTGTPPPTPGGGRGGPLLVGVLSFALVFLLIVGATVAYLVLRPSGLGGAGEQTTTAHSSAASATGSASPEPTEVVEQRCYSPEYERTSTNPSGKLRGGGLQFIPPAEYSGRGSTGPASFLNDTQIARGEVEKNWYSSATVGLVQWQPGIDYPGNEAASQRIAKCLFTDGSWGGKATERTWDDEVTKPVTVAGMPGYETTAVVNFGHDTLERTDATAILVVVLEADEGPSALVLEHAVGVTEHEEAAEEAYESLTGLGS</sequence>
<keyword evidence="2" id="KW-0472">Membrane</keyword>
<evidence type="ECO:0000313" key="4">
    <source>
        <dbReference type="Proteomes" id="UP000218598"/>
    </source>
</evidence>
<evidence type="ECO:0000256" key="1">
    <source>
        <dbReference type="SAM" id="MobiDB-lite"/>
    </source>
</evidence>
<evidence type="ECO:0000256" key="2">
    <source>
        <dbReference type="SAM" id="Phobius"/>
    </source>
</evidence>
<comment type="caution">
    <text evidence="3">The sequence shown here is derived from an EMBL/GenBank/DDBJ whole genome shotgun (WGS) entry which is preliminary data.</text>
</comment>
<feature type="transmembrane region" description="Helical" evidence="2">
    <location>
        <begin position="23"/>
        <end position="47"/>
    </location>
</feature>
<keyword evidence="4" id="KW-1185">Reference proteome</keyword>
<keyword evidence="2" id="KW-0812">Transmembrane</keyword>
<name>A0A2A3YLD4_9MICO</name>
<evidence type="ECO:0000313" key="3">
    <source>
        <dbReference type="EMBL" id="PCC40098.1"/>
    </source>
</evidence>
<dbReference type="AlphaFoldDB" id="A0A2A3YLD4"/>
<reference evidence="3 4" key="1">
    <citation type="journal article" date="2017" name="Elife">
        <title>Extensive horizontal gene transfer in cheese-associated bacteria.</title>
        <authorList>
            <person name="Bonham K.S."/>
            <person name="Wolfe B.E."/>
            <person name="Dutton R.J."/>
        </authorList>
    </citation>
    <scope>NUCLEOTIDE SEQUENCE [LARGE SCALE GENOMIC DNA]</scope>
    <source>
        <strain evidence="3 4">341_9</strain>
    </source>
</reference>
<protein>
    <submittedName>
        <fullName evidence="3">Uncharacterized protein</fullName>
    </submittedName>
</protein>
<dbReference type="EMBL" id="NRGR01000008">
    <property type="protein sequence ID" value="PCC40098.1"/>
    <property type="molecule type" value="Genomic_DNA"/>
</dbReference>
<dbReference type="Proteomes" id="UP000218598">
    <property type="component" value="Unassembled WGS sequence"/>
</dbReference>
<organism evidence="3 4">
    <name type="scientific">Brachybacterium alimentarium</name>
    <dbReference type="NCBI Taxonomy" id="47845"/>
    <lineage>
        <taxon>Bacteria</taxon>
        <taxon>Bacillati</taxon>
        <taxon>Actinomycetota</taxon>
        <taxon>Actinomycetes</taxon>
        <taxon>Micrococcales</taxon>
        <taxon>Dermabacteraceae</taxon>
        <taxon>Brachybacterium</taxon>
    </lineage>
</organism>
<accession>A0A2A3YLD4</accession>
<feature type="region of interest" description="Disordered" evidence="1">
    <location>
        <begin position="55"/>
        <end position="104"/>
    </location>
</feature>
<dbReference type="RefSeq" id="WP_096196727.1">
    <property type="nucleotide sequence ID" value="NZ_BAAAIQ010000005.1"/>
</dbReference>
<feature type="compositionally biased region" description="Low complexity" evidence="1">
    <location>
        <begin position="59"/>
        <end position="74"/>
    </location>
</feature>
<gene>
    <name evidence="3" type="ORF">CIK66_05510</name>
</gene>
<dbReference type="OrthoDB" id="4792721at2"/>
<proteinExistence type="predicted"/>